<evidence type="ECO:0000313" key="2">
    <source>
        <dbReference type="Proteomes" id="UP000681162"/>
    </source>
</evidence>
<comment type="caution">
    <text evidence="1">The sequence shown here is derived from an EMBL/GenBank/DDBJ whole genome shotgun (WGS) entry which is preliminary data.</text>
</comment>
<name>A0A919XQ05_9BACL</name>
<gene>
    <name evidence="1" type="ORF">J41TS12_17350</name>
</gene>
<accession>A0A919XQ05</accession>
<reference evidence="1 2" key="1">
    <citation type="submission" date="2021-03" db="EMBL/GenBank/DDBJ databases">
        <title>Antimicrobial resistance genes in bacteria isolated from Japanese honey, and their potential for conferring macrolide and lincosamide resistance in the American foulbrood pathogen Paenibacillus larvae.</title>
        <authorList>
            <person name="Okamoto M."/>
            <person name="Kumagai M."/>
            <person name="Kanamori H."/>
            <person name="Takamatsu D."/>
        </authorList>
    </citation>
    <scope>NUCLEOTIDE SEQUENCE [LARGE SCALE GENOMIC DNA]</scope>
    <source>
        <strain evidence="1 2">J41TS12</strain>
    </source>
</reference>
<dbReference type="AlphaFoldDB" id="A0A919XQ05"/>
<dbReference type="SUPFAM" id="SSF51126">
    <property type="entry name" value="Pectin lyase-like"/>
    <property type="match status" value="1"/>
</dbReference>
<dbReference type="EMBL" id="BORR01000005">
    <property type="protein sequence ID" value="GIO36874.1"/>
    <property type="molecule type" value="Genomic_DNA"/>
</dbReference>
<sequence length="367" mass="38605">MAEEFEKILGADNGNPPDSLRQMYPKVNRNFDRVKAWFTSTLSLINGHIQSVAAHLAEHITYSGSAPGNTVKQGIDNTYNRISEIVAQAGDDNTEIVDARNGFTTLGDRLNNSDAQLADKAPLVHTSLKATDTILGHVRVDGTTITVDGSGVISSVGGGQSITTGTLNYYISPTGNDDNDGLSLETPFKTLQRAVNLTPKIIDHYVTYNLAPGTYSGTTTLEGFSGRRFITIRGNASTPSNYIITSPITITGCESIVLVGFVMNVSSAHGINITRSNVDISACSISGAGLYGVSADRSSVNMQTTAISNKTSAAIRAINLSTIFSNTNNGSGNALSLYAEGGSTIIKFGLQPSGTTAEQVVTGGLIR</sequence>
<keyword evidence="2" id="KW-1185">Reference proteome</keyword>
<dbReference type="InterPro" id="IPR012334">
    <property type="entry name" value="Pectin_lyas_fold"/>
</dbReference>
<protein>
    <submittedName>
        <fullName evidence="1">Uncharacterized protein</fullName>
    </submittedName>
</protein>
<dbReference type="InterPro" id="IPR011050">
    <property type="entry name" value="Pectin_lyase_fold/virulence"/>
</dbReference>
<evidence type="ECO:0000313" key="1">
    <source>
        <dbReference type="EMBL" id="GIO36874.1"/>
    </source>
</evidence>
<dbReference type="Gene3D" id="2.160.20.10">
    <property type="entry name" value="Single-stranded right-handed beta-helix, Pectin lyase-like"/>
    <property type="match status" value="1"/>
</dbReference>
<dbReference type="Proteomes" id="UP000681162">
    <property type="component" value="Unassembled WGS sequence"/>
</dbReference>
<proteinExistence type="predicted"/>
<organism evidence="1 2">
    <name type="scientific">Paenibacillus antibioticophila</name>
    <dbReference type="NCBI Taxonomy" id="1274374"/>
    <lineage>
        <taxon>Bacteria</taxon>
        <taxon>Bacillati</taxon>
        <taxon>Bacillota</taxon>
        <taxon>Bacilli</taxon>
        <taxon>Bacillales</taxon>
        <taxon>Paenibacillaceae</taxon>
        <taxon>Paenibacillus</taxon>
    </lineage>
</organism>
<dbReference type="RefSeq" id="WP_212939191.1">
    <property type="nucleotide sequence ID" value="NZ_BORR01000005.1"/>
</dbReference>